<accession>A0A149V6Z0</accession>
<dbReference type="RefSeq" id="WP_061490719.1">
    <property type="nucleotide sequence ID" value="NZ_LHZZ01000486.1"/>
</dbReference>
<name>A0A149V6Z0_9PROT</name>
<sequence length="480" mass="53717">MARTPSTKPATRKSAASAKVGTTVTKENLKALGPDRLADLLVELSEQDAVLTRKLRMALTATHAKDKLGKEIEKRLRKIQRSRGFLPWDRIKPLATELDALRQSILDDVATTDVGQAISAMRILVELAPSVYERSDDSSGYLSDVFREAASDLGTLWGRQAGRDPAVTVRDLLTLLDNDGYGTCDHLLVSCGEALGKPGAAMLRSTLLARLHDLPASKAKGDYRTDITRMQTLGHLKDLADAMDDVDAYIEAVNLSERQSASIGDVARRLLDRNRPQEALEWLDRETDETSRFRWENDDLRIEACEAVGDGDQAQSLRWKVFQERLSMSHWQAYQRHLSDYDAIDAEEQALDHIRNFPIRGVALSTLLEWPALDAAARLVREHTAELDGRDYGTLRPAADRLFEAYPNEAALLYRLLVEAVLDKALSRYYSYAAKDLASCRLLAPMLTAADSMETHEAFMIRLKAQHKRKLGFWSLIGEQ</sequence>
<dbReference type="EMBL" id="LHZZ01000486">
    <property type="protein sequence ID" value="KXV75905.1"/>
    <property type="molecule type" value="Genomic_DNA"/>
</dbReference>
<dbReference type="Pfam" id="PF21810">
    <property type="entry name" value="DUF6880"/>
    <property type="match status" value="1"/>
</dbReference>
<dbReference type="AlphaFoldDB" id="A0A149V6Z0"/>
<evidence type="ECO:0000313" key="2">
    <source>
        <dbReference type="Proteomes" id="UP000075538"/>
    </source>
</evidence>
<gene>
    <name evidence="1" type="ORF">AD953_05920</name>
</gene>
<organism evidence="1 2">
    <name type="scientific">Acetobacter malorum</name>
    <dbReference type="NCBI Taxonomy" id="178901"/>
    <lineage>
        <taxon>Bacteria</taxon>
        <taxon>Pseudomonadati</taxon>
        <taxon>Pseudomonadota</taxon>
        <taxon>Alphaproteobacteria</taxon>
        <taxon>Acetobacterales</taxon>
        <taxon>Acetobacteraceae</taxon>
        <taxon>Acetobacter</taxon>
    </lineage>
</organism>
<protein>
    <submittedName>
        <fullName evidence="1">Uncharacterized protein</fullName>
    </submittedName>
</protein>
<reference evidence="1 2" key="1">
    <citation type="submission" date="2015-06" db="EMBL/GenBank/DDBJ databases">
        <title>Improved classification and identification of acetic acid bacteria using matrix-assisted laser desorption/ionization time-of-flight mass spectrometry; Gluconobacter nephelii and Gluconobacter uchimurae are later heterotypic synonyms of Gluconobacter japonicus and Gluconobacter oxydans, respectively.</title>
        <authorList>
            <person name="Li L."/>
            <person name="Cleenwerck I."/>
            <person name="De Vuyst L."/>
            <person name="Vandamme P."/>
        </authorList>
    </citation>
    <scope>NUCLEOTIDE SEQUENCE [LARGE SCALE GENOMIC DNA]</scope>
    <source>
        <strain evidence="1 2">LMG 1604</strain>
    </source>
</reference>
<comment type="caution">
    <text evidence="1">The sequence shown here is derived from an EMBL/GenBank/DDBJ whole genome shotgun (WGS) entry which is preliminary data.</text>
</comment>
<proteinExistence type="predicted"/>
<evidence type="ECO:0000313" key="1">
    <source>
        <dbReference type="EMBL" id="KXV75905.1"/>
    </source>
</evidence>
<dbReference type="Proteomes" id="UP000075538">
    <property type="component" value="Unassembled WGS sequence"/>
</dbReference>
<dbReference type="InterPro" id="IPR049245">
    <property type="entry name" value="DUF6880"/>
</dbReference>
<dbReference type="PATRIC" id="fig|178901.15.peg.1568"/>